<dbReference type="InterPro" id="IPR000683">
    <property type="entry name" value="Gfo/Idh/MocA-like_OxRdtase_N"/>
</dbReference>
<dbReference type="SMART" id="SM00858">
    <property type="entry name" value="SAF"/>
    <property type="match status" value="1"/>
</dbReference>
<dbReference type="Proteomes" id="UP000572817">
    <property type="component" value="Unassembled WGS sequence"/>
</dbReference>
<dbReference type="InterPro" id="IPR013974">
    <property type="entry name" value="SAF"/>
</dbReference>
<comment type="caution">
    <text evidence="2">The sequence shown here is derived from an EMBL/GenBank/DDBJ whole genome shotgun (WGS) entry which is preliminary data.</text>
</comment>
<evidence type="ECO:0000313" key="3">
    <source>
        <dbReference type="Proteomes" id="UP000572817"/>
    </source>
</evidence>
<reference evidence="2" key="1">
    <citation type="submission" date="2020-04" db="EMBL/GenBank/DDBJ databases">
        <title>Genome Assembly and Annotation of Botryosphaeria dothidea sdau 11-99, a Latent Pathogen of Apple Fruit Ring Rot in China.</title>
        <authorList>
            <person name="Yu C."/>
            <person name="Diao Y."/>
            <person name="Lu Q."/>
            <person name="Zhao J."/>
            <person name="Cui S."/>
            <person name="Peng C."/>
            <person name="He B."/>
            <person name="Liu H."/>
        </authorList>
    </citation>
    <scope>NUCLEOTIDE SEQUENCE [LARGE SCALE GENOMIC DNA]</scope>
    <source>
        <strain evidence="2">Sdau11-99</strain>
    </source>
</reference>
<dbReference type="PANTHER" id="PTHR37850:SF3">
    <property type="entry name" value="BLR7815 PROTEIN"/>
    <property type="match status" value="1"/>
</dbReference>
<sequence>MTNLSTKLAQLEAAGKPIQVGIIGAGKFGSMFISQSHRTTGMRLAAIADLSSERALSALERTGFPAAKYDKTGKLTLEDGLKAGKTAITTDSTKLISTPGIDVVLEVTGNPAAGIRHALLCCEHRKHIVMVNVEADSLAGPLLAQKASEAGIIYSMAYGDQPALIAEMVDWARTAGFDVVCAGKGTKHLPQFHDSTPETVWDYYGFTKEQLATGDFNPQMFNSFLDGTKSALEMAAVANGCELSPPKQGLQFPPCGKHHLPHVLKPRSDGGQLERKGMVEVVSSLELDGRSVFNDLRWGVYVVIEGKSPPISTPPANYQKDCFKQYGLETDETGQYAAQFKPYHLIGLELGVSIATIMCRGEPTGQTKTWEADVVATAKRELRAGETLDGEGGFTVWGKLMPARDSLAIEGLPIGLAHGLVLKKAIKKGQPLSWKDVEYNEKAQAVAFRREMERLFRKQFASTTSGGIRSVL</sequence>
<evidence type="ECO:0000313" key="2">
    <source>
        <dbReference type="EMBL" id="KAF4308045.1"/>
    </source>
</evidence>
<organism evidence="2 3">
    <name type="scientific">Botryosphaeria dothidea</name>
    <dbReference type="NCBI Taxonomy" id="55169"/>
    <lineage>
        <taxon>Eukaryota</taxon>
        <taxon>Fungi</taxon>
        <taxon>Dikarya</taxon>
        <taxon>Ascomycota</taxon>
        <taxon>Pezizomycotina</taxon>
        <taxon>Dothideomycetes</taxon>
        <taxon>Dothideomycetes incertae sedis</taxon>
        <taxon>Botryosphaeriales</taxon>
        <taxon>Botryosphaeriaceae</taxon>
        <taxon>Botryosphaeria</taxon>
    </lineage>
</organism>
<dbReference type="SUPFAM" id="SSF51735">
    <property type="entry name" value="NAD(P)-binding Rossmann-fold domains"/>
    <property type="match status" value="1"/>
</dbReference>
<proteinExistence type="predicted"/>
<dbReference type="PANTHER" id="PTHR37850">
    <property type="entry name" value="STRU PROTEIN"/>
    <property type="match status" value="1"/>
</dbReference>
<dbReference type="Pfam" id="PF21135">
    <property type="entry name" value="DRL_cat"/>
    <property type="match status" value="1"/>
</dbReference>
<keyword evidence="3" id="KW-1185">Reference proteome</keyword>
<dbReference type="OrthoDB" id="3447202at2759"/>
<protein>
    <submittedName>
        <fullName evidence="2">Saf domain-containing protein</fullName>
    </submittedName>
</protein>
<gene>
    <name evidence="2" type="ORF">GTA08_BOTSDO03886</name>
</gene>
<evidence type="ECO:0000259" key="1">
    <source>
        <dbReference type="SMART" id="SM00858"/>
    </source>
</evidence>
<dbReference type="CDD" id="cd11616">
    <property type="entry name" value="SAF_DH_OX_like"/>
    <property type="match status" value="1"/>
</dbReference>
<dbReference type="Pfam" id="PF01408">
    <property type="entry name" value="GFO_IDH_MocA"/>
    <property type="match status" value="1"/>
</dbReference>
<feature type="domain" description="SAF" evidence="1">
    <location>
        <begin position="373"/>
        <end position="438"/>
    </location>
</feature>
<dbReference type="InterPro" id="IPR048423">
    <property type="entry name" value="DRL_cat"/>
</dbReference>
<accession>A0A8H4IUX4</accession>
<dbReference type="Pfam" id="PF08666">
    <property type="entry name" value="SAF"/>
    <property type="match status" value="1"/>
</dbReference>
<name>A0A8H4IUX4_9PEZI</name>
<dbReference type="EMBL" id="WWBZ02000022">
    <property type="protein sequence ID" value="KAF4308045.1"/>
    <property type="molecule type" value="Genomic_DNA"/>
</dbReference>
<dbReference type="GO" id="GO:0000166">
    <property type="term" value="F:nucleotide binding"/>
    <property type="evidence" value="ECO:0007669"/>
    <property type="project" value="InterPro"/>
</dbReference>
<dbReference type="Gene3D" id="3.40.50.720">
    <property type="entry name" value="NAD(P)-binding Rossmann-like Domain"/>
    <property type="match status" value="1"/>
</dbReference>
<dbReference type="InterPro" id="IPR036291">
    <property type="entry name" value="NAD(P)-bd_dom_sf"/>
</dbReference>
<dbReference type="AlphaFoldDB" id="A0A8H4IUX4"/>